<feature type="domain" description="Ig-like" evidence="28">
    <location>
        <begin position="3"/>
        <end position="73"/>
    </location>
</feature>
<evidence type="ECO:0000256" key="25">
    <source>
        <dbReference type="PROSITE-ProRule" id="PRU10141"/>
    </source>
</evidence>
<dbReference type="InterPro" id="IPR003598">
    <property type="entry name" value="Ig_sub2"/>
</dbReference>
<keyword evidence="19" id="KW-0393">Immunoglobulin domain</keyword>
<dbReference type="GO" id="GO:0005886">
    <property type="term" value="C:plasma membrane"/>
    <property type="evidence" value="ECO:0007669"/>
    <property type="project" value="UniProtKB-SubCell"/>
</dbReference>
<dbReference type="Proteomes" id="UP000011080">
    <property type="component" value="Unassembled WGS sequence"/>
</dbReference>
<evidence type="ECO:0000256" key="10">
    <source>
        <dbReference type="ARBA" id="ARBA00022741"/>
    </source>
</evidence>
<keyword evidence="8" id="KW-0732">Signal</keyword>
<feature type="binding site" evidence="23">
    <location>
        <begin position="445"/>
        <end position="451"/>
    </location>
    <ligand>
        <name>ATP</name>
        <dbReference type="ChEBI" id="CHEBI:30616"/>
    </ligand>
</feature>
<keyword evidence="18" id="KW-0325">Glycoprotein</keyword>
<dbReference type="FunFam" id="2.60.40.10:FF:000423">
    <property type="entry name" value="Fibroblast growth factor receptor"/>
    <property type="match status" value="1"/>
</dbReference>
<dbReference type="SMART" id="SM00408">
    <property type="entry name" value="IGc2"/>
    <property type="match status" value="3"/>
</dbReference>
<dbReference type="FunFam" id="2.60.40.10:FF:000020">
    <property type="entry name" value="Fibroblast growth factor receptor"/>
    <property type="match status" value="1"/>
</dbReference>
<evidence type="ECO:0000256" key="23">
    <source>
        <dbReference type="PIRSR" id="PIRSR000628-2"/>
    </source>
</evidence>
<feature type="domain" description="Protein kinase" evidence="27">
    <location>
        <begin position="439"/>
        <end position="704"/>
    </location>
</feature>
<dbReference type="InterPro" id="IPR007110">
    <property type="entry name" value="Ig-like_dom"/>
</dbReference>
<dbReference type="PROSITE" id="PS50011">
    <property type="entry name" value="PROTEIN_KINASE_DOM"/>
    <property type="match status" value="1"/>
</dbReference>
<dbReference type="InterPro" id="IPR017441">
    <property type="entry name" value="Protein_kinase_ATP_BS"/>
</dbReference>
<evidence type="ECO:0000256" key="2">
    <source>
        <dbReference type="ARBA" id="ARBA00011902"/>
    </source>
</evidence>
<dbReference type="InterPro" id="IPR013783">
    <property type="entry name" value="Ig-like_fold"/>
</dbReference>
<dbReference type="InterPro" id="IPR050122">
    <property type="entry name" value="RTK"/>
</dbReference>
<evidence type="ECO:0000256" key="19">
    <source>
        <dbReference type="ARBA" id="ARBA00023319"/>
    </source>
</evidence>
<feature type="binding site" evidence="23">
    <location>
        <position position="578"/>
    </location>
    <ligand>
        <name>ATP</name>
        <dbReference type="ChEBI" id="CHEBI:30616"/>
    </ligand>
</feature>
<feature type="domain" description="Ig-like" evidence="28">
    <location>
        <begin position="220"/>
        <end position="322"/>
    </location>
</feature>
<dbReference type="PROSITE" id="PS00107">
    <property type="entry name" value="PROTEIN_KINASE_ATP"/>
    <property type="match status" value="1"/>
</dbReference>
<evidence type="ECO:0000256" key="6">
    <source>
        <dbReference type="ARBA" id="ARBA00022692"/>
    </source>
</evidence>
<keyword evidence="11" id="KW-0418">Kinase</keyword>
<evidence type="ECO:0000313" key="30">
    <source>
        <dbReference type="Proteomes" id="UP000011080"/>
    </source>
</evidence>
<evidence type="ECO:0000256" key="1">
    <source>
        <dbReference type="ARBA" id="ARBA00004251"/>
    </source>
</evidence>
<evidence type="ECO:0000256" key="16">
    <source>
        <dbReference type="ARBA" id="ARBA00023157"/>
    </source>
</evidence>
<dbReference type="Gene3D" id="2.60.40.10">
    <property type="entry name" value="Immunoglobulins"/>
    <property type="match status" value="3"/>
</dbReference>
<evidence type="ECO:0000256" key="8">
    <source>
        <dbReference type="ARBA" id="ARBA00022729"/>
    </source>
</evidence>
<dbReference type="SUPFAM" id="SSF48726">
    <property type="entry name" value="Immunoglobulin"/>
    <property type="match status" value="3"/>
</dbReference>
<keyword evidence="16 24" id="KW-1015">Disulfide bond</keyword>
<comment type="subcellular location">
    <subcellularLocation>
        <location evidence="1">Cell membrane</location>
        <topology evidence="1">Single-pass type I membrane protein</topology>
    </subcellularLocation>
</comment>
<evidence type="ECO:0000313" key="29">
    <source>
        <dbReference type="EMBL" id="ELR55984.1"/>
    </source>
</evidence>
<evidence type="ECO:0000256" key="26">
    <source>
        <dbReference type="SAM" id="MobiDB-lite"/>
    </source>
</evidence>
<dbReference type="InterPro" id="IPR000719">
    <property type="entry name" value="Prot_kinase_dom"/>
</dbReference>
<evidence type="ECO:0000256" key="4">
    <source>
        <dbReference type="ARBA" id="ARBA00022553"/>
    </source>
</evidence>
<evidence type="ECO:0000259" key="27">
    <source>
        <dbReference type="PROSITE" id="PS50011"/>
    </source>
</evidence>
<dbReference type="Pfam" id="PF21165">
    <property type="entry name" value="FGFR3_TM"/>
    <property type="match status" value="1"/>
</dbReference>
<dbReference type="SUPFAM" id="SSF56112">
    <property type="entry name" value="Protein kinase-like (PK-like)"/>
    <property type="match status" value="1"/>
</dbReference>
<dbReference type="InterPro" id="IPR036179">
    <property type="entry name" value="Ig-like_dom_sf"/>
</dbReference>
<dbReference type="EMBL" id="JH881175">
    <property type="protein sequence ID" value="ELR55984.1"/>
    <property type="molecule type" value="Genomic_DNA"/>
</dbReference>
<feature type="binding site" evidence="23 25">
    <location>
        <position position="475"/>
    </location>
    <ligand>
        <name>ATP</name>
        <dbReference type="ChEBI" id="CHEBI:30616"/>
    </ligand>
</feature>
<evidence type="ECO:0000256" key="5">
    <source>
        <dbReference type="ARBA" id="ARBA00022679"/>
    </source>
</evidence>
<dbReference type="AlphaFoldDB" id="L8IKD9"/>
<evidence type="ECO:0000256" key="22">
    <source>
        <dbReference type="PIRSR" id="PIRSR000628-1"/>
    </source>
</evidence>
<evidence type="ECO:0000259" key="28">
    <source>
        <dbReference type="PROSITE" id="PS50835"/>
    </source>
</evidence>
<keyword evidence="10 25" id="KW-0547">Nucleotide-binding</keyword>
<dbReference type="Gene3D" id="3.30.200.20">
    <property type="entry name" value="Phosphorylase Kinase, domain 1"/>
    <property type="match status" value="1"/>
</dbReference>
<accession>L8IKD9</accession>
<dbReference type="PROSITE" id="PS00109">
    <property type="entry name" value="PROTEIN_KINASE_TYR"/>
    <property type="match status" value="1"/>
</dbReference>
<protein>
    <recommendedName>
        <fullName evidence="20">Fibroblast growth factor receptor 3</fullName>
        <ecNumber evidence="2">2.7.10.1</ecNumber>
    </recommendedName>
</protein>
<evidence type="ECO:0000256" key="18">
    <source>
        <dbReference type="ARBA" id="ARBA00023180"/>
    </source>
</evidence>
<dbReference type="GO" id="GO:0043235">
    <property type="term" value="C:receptor complex"/>
    <property type="evidence" value="ECO:0007669"/>
    <property type="project" value="TreeGrafter"/>
</dbReference>
<keyword evidence="17 29" id="KW-0675">Receptor</keyword>
<keyword evidence="9" id="KW-0677">Repeat</keyword>
<feature type="disulfide bond" evidence="24">
    <location>
        <begin position="24"/>
        <end position="72"/>
    </location>
</feature>
<keyword evidence="4" id="KW-0597">Phosphoprotein</keyword>
<evidence type="ECO:0000256" key="15">
    <source>
        <dbReference type="ARBA" id="ARBA00023137"/>
    </source>
</evidence>
<evidence type="ECO:0000256" key="13">
    <source>
        <dbReference type="ARBA" id="ARBA00022989"/>
    </source>
</evidence>
<evidence type="ECO:0000256" key="24">
    <source>
        <dbReference type="PIRSR" id="PIRSR000628-3"/>
    </source>
</evidence>
<comment type="catalytic activity">
    <reaction evidence="21">
        <text>L-tyrosyl-[protein] + ATP = O-phospho-L-tyrosyl-[protein] + ADP + H(+)</text>
        <dbReference type="Rhea" id="RHEA:10596"/>
        <dbReference type="Rhea" id="RHEA-COMP:10136"/>
        <dbReference type="Rhea" id="RHEA-COMP:20101"/>
        <dbReference type="ChEBI" id="CHEBI:15378"/>
        <dbReference type="ChEBI" id="CHEBI:30616"/>
        <dbReference type="ChEBI" id="CHEBI:46858"/>
        <dbReference type="ChEBI" id="CHEBI:61978"/>
        <dbReference type="ChEBI" id="CHEBI:456216"/>
        <dbReference type="EC" id="2.7.10.1"/>
    </reaction>
</comment>
<evidence type="ECO:0000256" key="9">
    <source>
        <dbReference type="ARBA" id="ARBA00022737"/>
    </source>
</evidence>
<dbReference type="STRING" id="72004.ENSBMUP00000028463"/>
<dbReference type="InterPro" id="IPR003599">
    <property type="entry name" value="Ig_sub"/>
</dbReference>
<dbReference type="GO" id="GO:0001503">
    <property type="term" value="P:ossification"/>
    <property type="evidence" value="ECO:0007669"/>
    <property type="project" value="UniProtKB-ARBA"/>
</dbReference>
<dbReference type="SMART" id="SM00219">
    <property type="entry name" value="TyrKc"/>
    <property type="match status" value="1"/>
</dbReference>
<evidence type="ECO:0000256" key="3">
    <source>
        <dbReference type="ARBA" id="ARBA00022475"/>
    </source>
</evidence>
<dbReference type="GO" id="GO:0043410">
    <property type="term" value="P:positive regulation of MAPK cascade"/>
    <property type="evidence" value="ECO:0007669"/>
    <property type="project" value="TreeGrafter"/>
</dbReference>
<dbReference type="PANTHER" id="PTHR24416:SF505">
    <property type="entry name" value="FIBROBLAST GROWTH FACTOR RECEPTOR 3"/>
    <property type="match status" value="1"/>
</dbReference>
<keyword evidence="13" id="KW-1133">Transmembrane helix</keyword>
<proteinExistence type="predicted"/>
<dbReference type="Gene3D" id="6.10.250.1740">
    <property type="match status" value="1"/>
</dbReference>
<sequence length="746" mass="80505">EVPGPEPSPQERAFGSGDTVELSCRLPAGVPTEPTVWVKDGVGLAPSDRVLVGPQRLQVLNASHEDAGAYSCRQRLSQRLLCLFSVRVTDAPSSGDDEGGDDEAEDTGETRLQVHGAAQVGVCLPTGAPPCPPHETEARGPPPCGVTGAHPRLWGQVRRGGHTVLQGWGPGLQEHPGGCLVMESVVPSDRGNYTCVVENKFGRIQQTYTLDVLERSPHRPILQAGLPANQTAVLGSDVEFHCKVYSDAQPHIQWLKHVEVNGSKVGPDGTPYVTVLKTAGANTTDKELEVLSLRNVTFEDAGEYTCLAGNSIGFSHHSAWLVVLPAEEELVEAGEAGGVFAGVLSYGLGFLLFILAVAAVTLYRLRSPPKKGLGSPAVHKVSRFPLKRQVSLESSSSMSSNTPLVRIARLSSGEGPTLANVSELELPADPKWELSRARLTLGKPLGEGCFGQVVMAEAIGIDKDRAAKPVTVAVKMLKDDATDKDLSDLVSEMEMMKMIGKHKNIINLLGACTQGGESAALQAGRHHPEEQLSSKDLVSCAYQVARGMEYLASQKCIHRDLAARNVLVTEDNVMKIADFGLARDVHNLDYYKKTTNGRLPVKWMAPEALFDRVYTHQSDVWSFGVLLWEIFTLGGSPYPGIPVEELFKLLKEGHRMDKPANCTHDLYMIMRECWHAAPSQRPTFKQLVEDLDRVLTVTSTDEYLDLSVPFEQYSPGGQDTPSSGSSGDDSVFAHDLLPPAPSGSGG</sequence>
<dbReference type="InterPro" id="IPR016248">
    <property type="entry name" value="FGF_rcpt_fam"/>
</dbReference>
<keyword evidence="6" id="KW-0812">Transmembrane</keyword>
<evidence type="ECO:0000256" key="17">
    <source>
        <dbReference type="ARBA" id="ARBA00023170"/>
    </source>
</evidence>
<reference evidence="29 30" key="1">
    <citation type="journal article" date="2012" name="Nat. Genet.">
        <title>The yak genome and adaptation to life at high altitude.</title>
        <authorList>
            <person name="Qiu Q."/>
            <person name="Zhang G."/>
            <person name="Ma T."/>
            <person name="Qian W."/>
            <person name="Wang J."/>
            <person name="Ye Z."/>
            <person name="Cao C."/>
            <person name="Hu Q."/>
            <person name="Kim J."/>
            <person name="Larkin D.M."/>
            <person name="Auvil L."/>
            <person name="Capitanu B."/>
            <person name="Ma J."/>
            <person name="Lewin H.A."/>
            <person name="Qian X."/>
            <person name="Lang Y."/>
            <person name="Zhou R."/>
            <person name="Wang L."/>
            <person name="Wang K."/>
            <person name="Xia J."/>
            <person name="Liao S."/>
            <person name="Pan S."/>
            <person name="Lu X."/>
            <person name="Hou H."/>
            <person name="Wang Y."/>
            <person name="Zang X."/>
            <person name="Yin Y."/>
            <person name="Ma H."/>
            <person name="Zhang J."/>
            <person name="Wang Z."/>
            <person name="Zhang Y."/>
            <person name="Zhang D."/>
            <person name="Yonezawa T."/>
            <person name="Hasegawa M."/>
            <person name="Zhong Y."/>
            <person name="Liu W."/>
            <person name="Zhang Y."/>
            <person name="Huang Z."/>
            <person name="Zhang S."/>
            <person name="Long R."/>
            <person name="Yang H."/>
            <person name="Wang J."/>
            <person name="Lenstra J.A."/>
            <person name="Cooper D.N."/>
            <person name="Wu Y."/>
            <person name="Wang J."/>
            <person name="Shi P."/>
            <person name="Wang J."/>
            <person name="Liu J."/>
        </authorList>
    </citation>
    <scope>NUCLEOTIDE SEQUENCE [LARGE SCALE GENOMIC DNA]</scope>
    <source>
        <strain evidence="30">yakQH1</strain>
    </source>
</reference>
<feature type="disulfide bond" evidence="24">
    <location>
        <begin position="242"/>
        <end position="306"/>
    </location>
</feature>
<keyword evidence="7" id="KW-0053">Apoptosis</keyword>
<dbReference type="PRINTS" id="PR00109">
    <property type="entry name" value="TYRKINASE"/>
</dbReference>
<dbReference type="InterPro" id="IPR011009">
    <property type="entry name" value="Kinase-like_dom_sf"/>
</dbReference>
<dbReference type="Pfam" id="PF07714">
    <property type="entry name" value="PK_Tyr_Ser-Thr"/>
    <property type="match status" value="1"/>
</dbReference>
<dbReference type="GO" id="GO:0008283">
    <property type="term" value="P:cell population proliferation"/>
    <property type="evidence" value="ECO:0007669"/>
    <property type="project" value="UniProtKB-ARBA"/>
</dbReference>
<dbReference type="FunFam" id="1.10.510.10:FF:000007">
    <property type="entry name" value="Fibroblast growth factor receptor"/>
    <property type="match status" value="1"/>
</dbReference>
<dbReference type="InterPro" id="IPR001245">
    <property type="entry name" value="Ser-Thr/Tyr_kinase_cat_dom"/>
</dbReference>
<evidence type="ECO:0000256" key="14">
    <source>
        <dbReference type="ARBA" id="ARBA00023136"/>
    </source>
</evidence>
<keyword evidence="14" id="KW-0472">Membrane</keyword>
<organism evidence="29 30">
    <name type="scientific">Bos mutus</name>
    <name type="common">wild yak</name>
    <dbReference type="NCBI Taxonomy" id="72004"/>
    <lineage>
        <taxon>Eukaryota</taxon>
        <taxon>Metazoa</taxon>
        <taxon>Chordata</taxon>
        <taxon>Craniata</taxon>
        <taxon>Vertebrata</taxon>
        <taxon>Euteleostomi</taxon>
        <taxon>Mammalia</taxon>
        <taxon>Eutheria</taxon>
        <taxon>Laurasiatheria</taxon>
        <taxon>Artiodactyla</taxon>
        <taxon>Ruminantia</taxon>
        <taxon>Pecora</taxon>
        <taxon>Bovidae</taxon>
        <taxon>Bovinae</taxon>
        <taxon>Bos</taxon>
    </lineage>
</organism>
<dbReference type="GO" id="GO:0005524">
    <property type="term" value="F:ATP binding"/>
    <property type="evidence" value="ECO:0007669"/>
    <property type="project" value="UniProtKB-UniRule"/>
</dbReference>
<dbReference type="FunFam" id="3.30.200.20:FF:000011">
    <property type="entry name" value="Fibroblast growth factor receptor"/>
    <property type="match status" value="1"/>
</dbReference>
<feature type="active site" description="Proton acceptor" evidence="22">
    <location>
        <position position="560"/>
    </location>
</feature>
<dbReference type="SMART" id="SM00409">
    <property type="entry name" value="IG"/>
    <property type="match status" value="3"/>
</dbReference>
<keyword evidence="12 23" id="KW-0067">ATP-binding</keyword>
<dbReference type="PROSITE" id="PS50835">
    <property type="entry name" value="IG_LIKE"/>
    <property type="match status" value="2"/>
</dbReference>
<dbReference type="PIRSF" id="PIRSF000628">
    <property type="entry name" value="FGFR"/>
    <property type="match status" value="1"/>
</dbReference>
<dbReference type="GO" id="GO:0017134">
    <property type="term" value="F:fibroblast growth factor binding"/>
    <property type="evidence" value="ECO:0007669"/>
    <property type="project" value="TreeGrafter"/>
</dbReference>
<evidence type="ECO:0000256" key="7">
    <source>
        <dbReference type="ARBA" id="ARBA00022703"/>
    </source>
</evidence>
<evidence type="ECO:0000256" key="12">
    <source>
        <dbReference type="ARBA" id="ARBA00022840"/>
    </source>
</evidence>
<dbReference type="GO" id="GO:0008284">
    <property type="term" value="P:positive regulation of cell population proliferation"/>
    <property type="evidence" value="ECO:0007669"/>
    <property type="project" value="InterPro"/>
</dbReference>
<dbReference type="EC" id="2.7.10.1" evidence="2"/>
<feature type="binding site" evidence="23">
    <location>
        <position position="564"/>
    </location>
    <ligand>
        <name>ATP</name>
        <dbReference type="ChEBI" id="CHEBI:30616"/>
    </ligand>
</feature>
<keyword evidence="5" id="KW-0808">Transferase</keyword>
<dbReference type="Pfam" id="PF13927">
    <property type="entry name" value="Ig_3"/>
    <property type="match status" value="1"/>
</dbReference>
<keyword evidence="3" id="KW-1003">Cell membrane</keyword>
<dbReference type="GO" id="GO:0005007">
    <property type="term" value="F:fibroblast growth factor receptor activity"/>
    <property type="evidence" value="ECO:0007669"/>
    <property type="project" value="InterPro"/>
</dbReference>
<feature type="non-terminal residue" evidence="29">
    <location>
        <position position="1"/>
    </location>
</feature>
<evidence type="ECO:0000256" key="21">
    <source>
        <dbReference type="ARBA" id="ARBA00051243"/>
    </source>
</evidence>
<gene>
    <name evidence="29" type="ORF">M91_07418</name>
</gene>
<dbReference type="GO" id="GO:0060349">
    <property type="term" value="P:bone morphogenesis"/>
    <property type="evidence" value="ECO:0007669"/>
    <property type="project" value="UniProtKB-ARBA"/>
</dbReference>
<dbReference type="InterPro" id="IPR008266">
    <property type="entry name" value="Tyr_kinase_AS"/>
</dbReference>
<dbReference type="PANTHER" id="PTHR24416">
    <property type="entry name" value="TYROSINE-PROTEIN KINASE RECEPTOR"/>
    <property type="match status" value="1"/>
</dbReference>
<feature type="non-terminal residue" evidence="29">
    <location>
        <position position="746"/>
    </location>
</feature>
<feature type="region of interest" description="Disordered" evidence="26">
    <location>
        <begin position="710"/>
        <end position="746"/>
    </location>
</feature>
<dbReference type="Gene3D" id="1.10.510.10">
    <property type="entry name" value="Transferase(Phosphotransferase) domain 1"/>
    <property type="match status" value="1"/>
</dbReference>
<keyword evidence="15" id="KW-0829">Tyrosine-protein kinase</keyword>
<evidence type="ECO:0000256" key="20">
    <source>
        <dbReference type="ARBA" id="ARBA00039657"/>
    </source>
</evidence>
<dbReference type="InterPro" id="IPR020635">
    <property type="entry name" value="Tyr_kinase_cat_dom"/>
</dbReference>
<evidence type="ECO:0000256" key="11">
    <source>
        <dbReference type="ARBA" id="ARBA00022777"/>
    </source>
</evidence>
<feature type="compositionally biased region" description="Low complexity" evidence="26">
    <location>
        <begin position="714"/>
        <end position="730"/>
    </location>
</feature>
<name>L8IKD9_9CETA</name>